<accession>A0A9D1MUV2</accession>
<feature type="transmembrane region" description="Helical" evidence="1">
    <location>
        <begin position="135"/>
        <end position="161"/>
    </location>
</feature>
<dbReference type="Pfam" id="PF12730">
    <property type="entry name" value="ABC2_membrane_4"/>
    <property type="match status" value="1"/>
</dbReference>
<keyword evidence="1" id="KW-0812">Transmembrane</keyword>
<dbReference type="Proteomes" id="UP000824125">
    <property type="component" value="Unassembled WGS sequence"/>
</dbReference>
<name>A0A9D1MUV2_9FIRM</name>
<sequence length="242" mass="26227">MSLALEIKKLKRTGFFPAFLGGAVLCAAVPIVNMAVRSENYTALSGDPLQILLDANWSLMATFAMVFSVAGACILYHTEYEHGAMQKMQTMPGNMFAMFLKKCTVLFGVNLLILLFETASIAFCTVHWFDAPPDFATSLLANFGYCALLAAPGVLLMMLVAAGFKNMWVSLGIGVVLVFTATMFAQFSGSFIVAIFPFSMPYSYCTGMETKEIIKLCAAAVAETLLFTAAGYAMIKIRRAAE</sequence>
<keyword evidence="1" id="KW-1133">Transmembrane helix</keyword>
<feature type="transmembrane region" description="Helical" evidence="1">
    <location>
        <begin position="56"/>
        <end position="78"/>
    </location>
</feature>
<feature type="transmembrane region" description="Helical" evidence="1">
    <location>
        <begin position="168"/>
        <end position="193"/>
    </location>
</feature>
<reference evidence="2" key="2">
    <citation type="journal article" date="2021" name="PeerJ">
        <title>Extensive microbial diversity within the chicken gut microbiome revealed by metagenomics and culture.</title>
        <authorList>
            <person name="Gilroy R."/>
            <person name="Ravi A."/>
            <person name="Getino M."/>
            <person name="Pursley I."/>
            <person name="Horton D.L."/>
            <person name="Alikhan N.F."/>
            <person name="Baker D."/>
            <person name="Gharbi K."/>
            <person name="Hall N."/>
            <person name="Watson M."/>
            <person name="Adriaenssens E.M."/>
            <person name="Foster-Nyarko E."/>
            <person name="Jarju S."/>
            <person name="Secka A."/>
            <person name="Antonio M."/>
            <person name="Oren A."/>
            <person name="Chaudhuri R.R."/>
            <person name="La Ragione R."/>
            <person name="Hildebrand F."/>
            <person name="Pallen M.J."/>
        </authorList>
    </citation>
    <scope>NUCLEOTIDE SEQUENCE</scope>
    <source>
        <strain evidence="2">CHK176-6737</strain>
    </source>
</reference>
<comment type="caution">
    <text evidence="2">The sequence shown here is derived from an EMBL/GenBank/DDBJ whole genome shotgun (WGS) entry which is preliminary data.</text>
</comment>
<proteinExistence type="predicted"/>
<keyword evidence="1" id="KW-0472">Membrane</keyword>
<feature type="transmembrane region" description="Helical" evidence="1">
    <location>
        <begin position="99"/>
        <end position="129"/>
    </location>
</feature>
<dbReference type="AlphaFoldDB" id="A0A9D1MUV2"/>
<feature type="transmembrane region" description="Helical" evidence="1">
    <location>
        <begin position="15"/>
        <end position="36"/>
    </location>
</feature>
<gene>
    <name evidence="2" type="ORF">IAD23_04470</name>
</gene>
<reference evidence="2" key="1">
    <citation type="submission" date="2020-10" db="EMBL/GenBank/DDBJ databases">
        <authorList>
            <person name="Gilroy R."/>
        </authorList>
    </citation>
    <scope>NUCLEOTIDE SEQUENCE</scope>
    <source>
        <strain evidence="2">CHK176-6737</strain>
    </source>
</reference>
<protein>
    <submittedName>
        <fullName evidence="2">ABC transporter permease</fullName>
    </submittedName>
</protein>
<dbReference type="EMBL" id="DVNM01000024">
    <property type="protein sequence ID" value="HIU69193.1"/>
    <property type="molecule type" value="Genomic_DNA"/>
</dbReference>
<evidence type="ECO:0000256" key="1">
    <source>
        <dbReference type="SAM" id="Phobius"/>
    </source>
</evidence>
<evidence type="ECO:0000313" key="2">
    <source>
        <dbReference type="EMBL" id="HIU69193.1"/>
    </source>
</evidence>
<feature type="transmembrane region" description="Helical" evidence="1">
    <location>
        <begin position="213"/>
        <end position="235"/>
    </location>
</feature>
<organism evidence="2 3">
    <name type="scientific">Candidatus Scybalenecus merdavium</name>
    <dbReference type="NCBI Taxonomy" id="2840939"/>
    <lineage>
        <taxon>Bacteria</taxon>
        <taxon>Bacillati</taxon>
        <taxon>Bacillota</taxon>
        <taxon>Clostridia</taxon>
        <taxon>Eubacteriales</taxon>
        <taxon>Oscillospiraceae</taxon>
        <taxon>Oscillospiraceae incertae sedis</taxon>
        <taxon>Candidatus Scybalenecus</taxon>
    </lineage>
</organism>
<evidence type="ECO:0000313" key="3">
    <source>
        <dbReference type="Proteomes" id="UP000824125"/>
    </source>
</evidence>